<dbReference type="InterPro" id="IPR036864">
    <property type="entry name" value="Zn2-C6_fun-type_DNA-bd_sf"/>
</dbReference>
<dbReference type="CDD" id="cd00067">
    <property type="entry name" value="GAL4"/>
    <property type="match status" value="1"/>
</dbReference>
<evidence type="ECO:0000256" key="2">
    <source>
        <dbReference type="SAM" id="MobiDB-lite"/>
    </source>
</evidence>
<dbReference type="Gene3D" id="4.10.240.10">
    <property type="entry name" value="Zn(2)-C6 fungal-type DNA-binding domain"/>
    <property type="match status" value="1"/>
</dbReference>
<organism evidence="4 5">
    <name type="scientific">Scytalidium lignicola</name>
    <name type="common">Hyphomycete</name>
    <dbReference type="NCBI Taxonomy" id="5539"/>
    <lineage>
        <taxon>Eukaryota</taxon>
        <taxon>Fungi</taxon>
        <taxon>Dikarya</taxon>
        <taxon>Ascomycota</taxon>
        <taxon>Pezizomycotina</taxon>
        <taxon>Leotiomycetes</taxon>
        <taxon>Leotiomycetes incertae sedis</taxon>
        <taxon>Scytalidium</taxon>
    </lineage>
</organism>
<feature type="compositionally biased region" description="Low complexity" evidence="2">
    <location>
        <begin position="397"/>
        <end position="427"/>
    </location>
</feature>
<dbReference type="STRING" id="5539.A0A3E2HIS0"/>
<dbReference type="PROSITE" id="PS50048">
    <property type="entry name" value="ZN2_CY6_FUNGAL_2"/>
    <property type="match status" value="1"/>
</dbReference>
<feature type="compositionally biased region" description="Low complexity" evidence="2">
    <location>
        <begin position="352"/>
        <end position="363"/>
    </location>
</feature>
<reference evidence="4 5" key="1">
    <citation type="submission" date="2018-05" db="EMBL/GenBank/DDBJ databases">
        <title>Draft genome sequence of Scytalidium lignicola DSM 105466, a ubiquitous saprotrophic fungus.</title>
        <authorList>
            <person name="Buettner E."/>
            <person name="Gebauer A.M."/>
            <person name="Hofrichter M."/>
            <person name="Liers C."/>
            <person name="Kellner H."/>
        </authorList>
    </citation>
    <scope>NUCLEOTIDE SEQUENCE [LARGE SCALE GENOMIC DNA]</scope>
    <source>
        <strain evidence="4 5">DSM 105466</strain>
    </source>
</reference>
<evidence type="ECO:0000313" key="5">
    <source>
        <dbReference type="Proteomes" id="UP000258309"/>
    </source>
</evidence>
<feature type="region of interest" description="Disordered" evidence="2">
    <location>
        <begin position="352"/>
        <end position="451"/>
    </location>
</feature>
<evidence type="ECO:0000259" key="3">
    <source>
        <dbReference type="PROSITE" id="PS50048"/>
    </source>
</evidence>
<feature type="domain" description="Zn(2)-C6 fungal-type" evidence="3">
    <location>
        <begin position="75"/>
        <end position="109"/>
    </location>
</feature>
<gene>
    <name evidence="4" type="ORF">B7463_g2978</name>
</gene>
<keyword evidence="1" id="KW-0539">Nucleus</keyword>
<dbReference type="Pfam" id="PF00172">
    <property type="entry name" value="Zn_clus"/>
    <property type="match status" value="1"/>
</dbReference>
<feature type="non-terminal residue" evidence="4">
    <location>
        <position position="1"/>
    </location>
</feature>
<feature type="compositionally biased region" description="Polar residues" evidence="2">
    <location>
        <begin position="364"/>
        <end position="387"/>
    </location>
</feature>
<evidence type="ECO:0000256" key="1">
    <source>
        <dbReference type="ARBA" id="ARBA00023242"/>
    </source>
</evidence>
<dbReference type="GO" id="GO:0008270">
    <property type="term" value="F:zinc ion binding"/>
    <property type="evidence" value="ECO:0007669"/>
    <property type="project" value="InterPro"/>
</dbReference>
<feature type="region of interest" description="Disordered" evidence="2">
    <location>
        <begin position="13"/>
        <end position="69"/>
    </location>
</feature>
<comment type="caution">
    <text evidence="4">The sequence shown here is derived from an EMBL/GenBank/DDBJ whole genome shotgun (WGS) entry which is preliminary data.</text>
</comment>
<accession>A0A3E2HIS0</accession>
<feature type="non-terminal residue" evidence="4">
    <location>
        <position position="465"/>
    </location>
</feature>
<dbReference type="OrthoDB" id="5394557at2759"/>
<name>A0A3E2HIS0_SCYLI</name>
<dbReference type="InterPro" id="IPR001138">
    <property type="entry name" value="Zn2Cys6_DnaBD"/>
</dbReference>
<dbReference type="SUPFAM" id="SSF57701">
    <property type="entry name" value="Zn2/Cys6 DNA-binding domain"/>
    <property type="match status" value="1"/>
</dbReference>
<dbReference type="OMA" id="KHENADF"/>
<dbReference type="AlphaFoldDB" id="A0A3E2HIS0"/>
<dbReference type="PROSITE" id="PS00463">
    <property type="entry name" value="ZN2_CY6_FUNGAL_1"/>
    <property type="match status" value="1"/>
</dbReference>
<evidence type="ECO:0000313" key="4">
    <source>
        <dbReference type="EMBL" id="RFU33330.1"/>
    </source>
</evidence>
<sequence>MVVTCPYYVDEDPAYQRGGSRSYSALDEASTPTSSEGNINGSRNFKFPAKELQGSQRNSEAENSNSQPRRRIPVACGRCRKRKIRCSGDPGNGGACINCKTSGHEVCQFLRVSSREALLKFEPPEFPYPGGSRHSPYRLMDLGIYGQQTFGSQVTIENDGLPQYRAGAVMAHPFTGRNNYATIGPYGANYADGVDYGLDSGSYQVTHPHQVEFSQSTYNPASTVRSWLSPQSRAASGSLFLDPEQSYNNTPPYYQNDMLRLQQTSSAESENFASSSLPSSLQVPAQMGNNDRVLPFPLPNRPVQIAGQYLKPQESSQLPVIQTYNRRNQGNEGRGTPGKLLKSNIDNALLSMSQPYYPMPSSQDCPSSAQFDGLQEYSNSTSNNSLFRDSAMRSDSSELSYGYGPSSGSSKRGSESTQSTSDSSISTLANGQQYVPHVQASYPAPPMIEIRPASVRRTTESLQTV</sequence>
<proteinExistence type="predicted"/>
<dbReference type="EMBL" id="NCSJ02000037">
    <property type="protein sequence ID" value="RFU33330.1"/>
    <property type="molecule type" value="Genomic_DNA"/>
</dbReference>
<protein>
    <recommendedName>
        <fullName evidence="3">Zn(2)-C6 fungal-type domain-containing protein</fullName>
    </recommendedName>
</protein>
<dbReference type="Proteomes" id="UP000258309">
    <property type="component" value="Unassembled WGS sequence"/>
</dbReference>
<keyword evidence="5" id="KW-1185">Reference proteome</keyword>
<dbReference type="SMART" id="SM00066">
    <property type="entry name" value="GAL4"/>
    <property type="match status" value="1"/>
</dbReference>
<dbReference type="GO" id="GO:0000981">
    <property type="term" value="F:DNA-binding transcription factor activity, RNA polymerase II-specific"/>
    <property type="evidence" value="ECO:0007669"/>
    <property type="project" value="InterPro"/>
</dbReference>
<feature type="compositionally biased region" description="Polar residues" evidence="2">
    <location>
        <begin position="30"/>
        <end position="43"/>
    </location>
</feature>
<feature type="compositionally biased region" description="Polar residues" evidence="2">
    <location>
        <begin position="53"/>
        <end position="67"/>
    </location>
</feature>